<protein>
    <recommendedName>
        <fullName evidence="1">Zinc-ribbon 15 domain-containing protein</fullName>
    </recommendedName>
</protein>
<dbReference type="AlphaFoldDB" id="A0A0H2YRK7"/>
<dbReference type="KEGG" id="cpf:CPF_0416"/>
<dbReference type="Proteomes" id="UP000001823">
    <property type="component" value="Chromosome"/>
</dbReference>
<dbReference type="RefSeq" id="WP_011590184.1">
    <property type="nucleotide sequence ID" value="NC_008261.1"/>
</dbReference>
<reference evidence="2 3" key="1">
    <citation type="journal article" date="2006" name="Genome Res.">
        <title>Skewed genomic variability in strains of the toxigenic bacterial pathogen, Clostridium perfringens.</title>
        <authorList>
            <person name="Myers G.S."/>
            <person name="Rasko D.A."/>
            <person name="Cheung J.K."/>
            <person name="Ravel J."/>
            <person name="Seshadri R."/>
            <person name="Deboy R.T."/>
            <person name="Ren Q."/>
            <person name="Varga J."/>
            <person name="Awad M.M."/>
            <person name="Brinkac L.M."/>
            <person name="Daugherty S.C."/>
            <person name="Haft D.H."/>
            <person name="Dodson R.J."/>
            <person name="Madupu R."/>
            <person name="Nelson W.C."/>
            <person name="Rosovitz M.J."/>
            <person name="Sullivan S.A."/>
            <person name="Khouri H."/>
            <person name="Dimitrov G.I."/>
            <person name="Watkins K.L."/>
            <person name="Mulligan S."/>
            <person name="Benton J."/>
            <person name="Radune D."/>
            <person name="Fisher D.J."/>
            <person name="Atkins H.S."/>
            <person name="Hiscox T."/>
            <person name="Jost B.H."/>
            <person name="Billington S.J."/>
            <person name="Songer J.G."/>
            <person name="McClane B.A."/>
            <person name="Titball R.W."/>
            <person name="Rood J.I."/>
            <person name="Melville S.B."/>
            <person name="Paulsen I.T."/>
        </authorList>
    </citation>
    <scope>NUCLEOTIDE SEQUENCE [LARGE SCALE GENOMIC DNA]</scope>
    <source>
        <strain evidence="3">ATCC 13124 / DSM 756 / JCM 1290 / NCIMB 6125 / NCTC 8237 / S 107 / Type A</strain>
    </source>
</reference>
<dbReference type="eggNOG" id="ENOG5033H8F">
    <property type="taxonomic scope" value="Bacteria"/>
</dbReference>
<dbReference type="PaxDb" id="195103-CPF_0416"/>
<evidence type="ECO:0000259" key="1">
    <source>
        <dbReference type="Pfam" id="PF17032"/>
    </source>
</evidence>
<accession>A0A0H2YRK7</accession>
<dbReference type="Pfam" id="PF17032">
    <property type="entry name" value="Zn_ribbon_15"/>
    <property type="match status" value="1"/>
</dbReference>
<gene>
    <name evidence="2" type="ordered locus">CPF_0416</name>
</gene>
<evidence type="ECO:0000313" key="2">
    <source>
        <dbReference type="EMBL" id="ABG83563.1"/>
    </source>
</evidence>
<dbReference type="PANTHER" id="PTHR36718:SF1">
    <property type="entry name" value="DOUBLE ZINC RIBBON PROTEIN MJ0416"/>
    <property type="match status" value="1"/>
</dbReference>
<dbReference type="HOGENOM" id="CLU_138383_0_0_9"/>
<feature type="domain" description="Zinc-ribbon 15" evidence="1">
    <location>
        <begin position="22"/>
        <end position="126"/>
    </location>
</feature>
<dbReference type="InterPro" id="IPR053281">
    <property type="entry name" value="Double_zinc_ribbon"/>
</dbReference>
<dbReference type="EMBL" id="CP000246">
    <property type="protein sequence ID" value="ABG83563.1"/>
    <property type="molecule type" value="Genomic_DNA"/>
</dbReference>
<dbReference type="PANTHER" id="PTHR36718">
    <property type="entry name" value="OS05G0435400 PROTEIN"/>
    <property type="match status" value="1"/>
</dbReference>
<name>A0A0H2YRK7_CLOP1</name>
<keyword evidence="3" id="KW-1185">Reference proteome</keyword>
<evidence type="ECO:0000313" key="3">
    <source>
        <dbReference type="Proteomes" id="UP000001823"/>
    </source>
</evidence>
<organism evidence="2 3">
    <name type="scientific">Clostridium perfringens (strain ATCC 13124 / DSM 756 / JCM 1290 / NCIMB 6125 / NCTC 8237 / Type A)</name>
    <dbReference type="NCBI Taxonomy" id="195103"/>
    <lineage>
        <taxon>Bacteria</taxon>
        <taxon>Bacillati</taxon>
        <taxon>Bacillota</taxon>
        <taxon>Clostridia</taxon>
        <taxon>Eubacteriales</taxon>
        <taxon>Clostridiaceae</taxon>
        <taxon>Clostridium</taxon>
    </lineage>
</organism>
<dbReference type="InterPro" id="IPR031493">
    <property type="entry name" value="Zinc_ribbon_15"/>
</dbReference>
<proteinExistence type="predicted"/>
<sequence length="129" mass="15068">MFFIGIFGIENKQKEVKQLENIYCKTCSTRTMGALIKSYEYFHIFFIPIFRWNEKYYVMCKRCNSIYEISKEKGKAIENGEINEVNLEDMTLIQEGQVYGKRAVKKVCPNCGKTAEGDYNYCPYCGSEI</sequence>
<dbReference type="STRING" id="195103.CPF_0416"/>